<dbReference type="Gene3D" id="1.25.40.10">
    <property type="entry name" value="Tetratricopeptide repeat domain"/>
    <property type="match status" value="1"/>
</dbReference>
<dbReference type="GO" id="GO:0005741">
    <property type="term" value="C:mitochondrial outer membrane"/>
    <property type="evidence" value="ECO:0007669"/>
    <property type="project" value="TreeGrafter"/>
</dbReference>
<evidence type="ECO:0000256" key="2">
    <source>
        <dbReference type="SAM" id="Phobius"/>
    </source>
</evidence>
<sequence>MPNIEQEARLLEEQFDYDAVDPEQIRIQEKIMSMDYSDANIFVLATLYVKSRDQKMTEKGFDLLRNLLQQHSSTSFDSFENNSRHYKRDVMYLMAVGHYHLAEYPEARRWLERLLQFDPSNYQAPKFLYLIDKKIKDDGKKGLTIIASSAAVVGGIAAVGGVILLGLLSRR</sequence>
<evidence type="ECO:0000313" key="3">
    <source>
        <dbReference type="EMBL" id="KAL0491658.1"/>
    </source>
</evidence>
<dbReference type="Proteomes" id="UP001431209">
    <property type="component" value="Unassembled WGS sequence"/>
</dbReference>
<feature type="transmembrane region" description="Helical" evidence="2">
    <location>
        <begin position="143"/>
        <end position="168"/>
    </location>
</feature>
<keyword evidence="1" id="KW-0802">TPR repeat</keyword>
<dbReference type="PROSITE" id="PS50005">
    <property type="entry name" value="TPR"/>
    <property type="match status" value="1"/>
</dbReference>
<dbReference type="InterPro" id="IPR028061">
    <property type="entry name" value="Fis1_TPR_C"/>
</dbReference>
<dbReference type="PANTHER" id="PTHR13247">
    <property type="entry name" value="TETRATRICOPEPTIDE REPEAT PROTEIN 11 TPR REPEAT PROTEIN 11"/>
    <property type="match status" value="1"/>
</dbReference>
<reference evidence="3 4" key="1">
    <citation type="submission" date="2024-03" db="EMBL/GenBank/DDBJ databases">
        <title>The Acrasis kona genome and developmental transcriptomes reveal deep origins of eukaryotic multicellular pathways.</title>
        <authorList>
            <person name="Sheikh S."/>
            <person name="Fu C.-J."/>
            <person name="Brown M.W."/>
            <person name="Baldauf S.L."/>
        </authorList>
    </citation>
    <scope>NUCLEOTIDE SEQUENCE [LARGE SCALE GENOMIC DNA]</scope>
    <source>
        <strain evidence="3 4">ATCC MYA-3509</strain>
    </source>
</reference>
<dbReference type="EMBL" id="JAOPGA020001842">
    <property type="protein sequence ID" value="KAL0491658.1"/>
    <property type="molecule type" value="Genomic_DNA"/>
</dbReference>
<evidence type="ECO:0000256" key="1">
    <source>
        <dbReference type="PROSITE-ProRule" id="PRU00339"/>
    </source>
</evidence>
<dbReference type="GO" id="GO:0016559">
    <property type="term" value="P:peroxisome fission"/>
    <property type="evidence" value="ECO:0007669"/>
    <property type="project" value="TreeGrafter"/>
</dbReference>
<dbReference type="GO" id="GO:0005778">
    <property type="term" value="C:peroxisomal membrane"/>
    <property type="evidence" value="ECO:0007669"/>
    <property type="project" value="TreeGrafter"/>
</dbReference>
<accession>A0AAW2ZPA1</accession>
<dbReference type="SUPFAM" id="SSF48452">
    <property type="entry name" value="TPR-like"/>
    <property type="match status" value="1"/>
</dbReference>
<name>A0AAW2ZPA1_9EUKA</name>
<keyword evidence="4" id="KW-1185">Reference proteome</keyword>
<dbReference type="InterPro" id="IPR016543">
    <property type="entry name" value="Fis1"/>
</dbReference>
<dbReference type="PANTHER" id="PTHR13247:SF0">
    <property type="entry name" value="MITOCHONDRIAL FISSION 1 PROTEIN"/>
    <property type="match status" value="1"/>
</dbReference>
<gene>
    <name evidence="3" type="ORF">AKO1_000576</name>
</gene>
<keyword evidence="2" id="KW-0472">Membrane</keyword>
<dbReference type="GO" id="GO:0000266">
    <property type="term" value="P:mitochondrial fission"/>
    <property type="evidence" value="ECO:0007669"/>
    <property type="project" value="InterPro"/>
</dbReference>
<keyword evidence="2" id="KW-1133">Transmembrane helix</keyword>
<comment type="caution">
    <text evidence="3">The sequence shown here is derived from an EMBL/GenBank/DDBJ whole genome shotgun (WGS) entry which is preliminary data.</text>
</comment>
<dbReference type="AlphaFoldDB" id="A0AAW2ZPA1"/>
<feature type="repeat" description="TPR" evidence="1">
    <location>
        <begin position="88"/>
        <end position="121"/>
    </location>
</feature>
<dbReference type="Pfam" id="PF14853">
    <property type="entry name" value="Fis1_TPR_C"/>
    <property type="match status" value="1"/>
</dbReference>
<dbReference type="InterPro" id="IPR019734">
    <property type="entry name" value="TPR_rpt"/>
</dbReference>
<dbReference type="InterPro" id="IPR011990">
    <property type="entry name" value="TPR-like_helical_dom_sf"/>
</dbReference>
<evidence type="ECO:0000313" key="4">
    <source>
        <dbReference type="Proteomes" id="UP001431209"/>
    </source>
</evidence>
<protein>
    <submittedName>
        <fullName evidence="3">Mitochondrial fission 1 protein</fullName>
    </submittedName>
</protein>
<keyword evidence="2" id="KW-0812">Transmembrane</keyword>
<dbReference type="GO" id="GO:0000422">
    <property type="term" value="P:autophagy of mitochondrion"/>
    <property type="evidence" value="ECO:0007669"/>
    <property type="project" value="TreeGrafter"/>
</dbReference>
<organism evidence="3 4">
    <name type="scientific">Acrasis kona</name>
    <dbReference type="NCBI Taxonomy" id="1008807"/>
    <lineage>
        <taxon>Eukaryota</taxon>
        <taxon>Discoba</taxon>
        <taxon>Heterolobosea</taxon>
        <taxon>Tetramitia</taxon>
        <taxon>Eutetramitia</taxon>
        <taxon>Acrasidae</taxon>
        <taxon>Acrasis</taxon>
    </lineage>
</organism>
<proteinExistence type="predicted"/>